<evidence type="ECO:0000313" key="1">
    <source>
        <dbReference type="EMBL" id="AWR95244.1"/>
    </source>
</evidence>
<protein>
    <submittedName>
        <fullName evidence="1">Uncharacterized protein</fullName>
    </submittedName>
</protein>
<dbReference type="KEGG" id="abri:DFR85_12180"/>
<organism evidence="1 2">
    <name type="scientific">Acidianus brierleyi</name>
    <dbReference type="NCBI Taxonomy" id="41673"/>
    <lineage>
        <taxon>Archaea</taxon>
        <taxon>Thermoproteota</taxon>
        <taxon>Thermoprotei</taxon>
        <taxon>Sulfolobales</taxon>
        <taxon>Sulfolobaceae</taxon>
        <taxon>Acidianus</taxon>
    </lineage>
</organism>
<keyword evidence="2" id="KW-1185">Reference proteome</keyword>
<proteinExistence type="predicted"/>
<name>A0A2U9IH40_9CREN</name>
<accession>A0A2U9IH40</accession>
<evidence type="ECO:0000313" key="2">
    <source>
        <dbReference type="Proteomes" id="UP000248044"/>
    </source>
</evidence>
<dbReference type="RefSeq" id="WP_110271125.1">
    <property type="nucleotide sequence ID" value="NZ_CP029289.2"/>
</dbReference>
<sequence>MNPLNDSAYSLLPTGVILGSPIIIPKNYTFKPGQTMWFYKKIDYLCPIPNNTAFYNAFSRLSDLNPGNYELLVYSWLTNVTIKLNFTITTPLVPYLVSHNGKLYAILPREPSKIEVDNKLYSNIINVGNHIYEIGNWPNTSSGNCMELINAEIWFGNEVYNTSIYLLSYFPNEK</sequence>
<gene>
    <name evidence="1" type="ORF">DFR85_12180</name>
</gene>
<reference evidence="1 2" key="1">
    <citation type="submission" date="2018-05" db="EMBL/GenBank/DDBJ databases">
        <title>Complete Genome Sequences of Extremely Thermoacidophilic, Metal-Mobilizing Type-Strain Members of the Archaeal Family Sulfolobaceae: Acidianus brierleyi DSM-1651T, Acidianus sulfidivorans DSM-18786T, Metallosphaera hakonensis DSM-7519T, and Metallosphaera prunae DSM-10039T.</title>
        <authorList>
            <person name="Counts J.A."/>
            <person name="Kelly R.M."/>
        </authorList>
    </citation>
    <scope>NUCLEOTIDE SEQUENCE [LARGE SCALE GENOMIC DNA]</scope>
    <source>
        <strain evidence="1 2">DSM 1651</strain>
    </source>
</reference>
<dbReference type="Proteomes" id="UP000248044">
    <property type="component" value="Chromosome"/>
</dbReference>
<dbReference type="GeneID" id="36832926"/>
<dbReference type="EMBL" id="CP029289">
    <property type="protein sequence ID" value="AWR95244.1"/>
    <property type="molecule type" value="Genomic_DNA"/>
</dbReference>
<dbReference type="AlphaFoldDB" id="A0A2U9IH40"/>